<accession>A0ABU8QT56</accession>
<reference evidence="1 2" key="1">
    <citation type="submission" date="2024-02" db="EMBL/GenBank/DDBJ databases">
        <title>Identification of pathogenicity and growth-promoting function of Pseudomonas putida variant.</title>
        <authorList>
            <person name="Sun J."/>
        </authorList>
    </citation>
    <scope>NUCLEOTIDE SEQUENCE [LARGE SCALE GENOMIC DNA]</scope>
    <source>
        <strain evidence="1 2">A03</strain>
    </source>
</reference>
<proteinExistence type="predicted"/>
<dbReference type="InterPro" id="IPR009241">
    <property type="entry name" value="HigB-like"/>
</dbReference>
<dbReference type="RefSeq" id="WP_264081743.1">
    <property type="nucleotide sequence ID" value="NZ_JBBHLC010000026.1"/>
</dbReference>
<organism evidence="1 2">
    <name type="scientific">Pseudomonas farsensis</name>
    <dbReference type="NCBI Taxonomy" id="2745492"/>
    <lineage>
        <taxon>Bacteria</taxon>
        <taxon>Pseudomonadati</taxon>
        <taxon>Pseudomonadota</taxon>
        <taxon>Gammaproteobacteria</taxon>
        <taxon>Pseudomonadales</taxon>
        <taxon>Pseudomonadaceae</taxon>
        <taxon>Pseudomonas</taxon>
    </lineage>
</organism>
<dbReference type="EMBL" id="JBBHLC010000026">
    <property type="protein sequence ID" value="MEJ5863830.1"/>
    <property type="molecule type" value="Genomic_DNA"/>
</dbReference>
<dbReference type="Pfam" id="PF05973">
    <property type="entry name" value="Gp49"/>
    <property type="match status" value="1"/>
</dbReference>
<evidence type="ECO:0000313" key="1">
    <source>
        <dbReference type="EMBL" id="MEJ5863830.1"/>
    </source>
</evidence>
<comment type="caution">
    <text evidence="1">The sequence shown here is derived from an EMBL/GenBank/DDBJ whole genome shotgun (WGS) entry which is preliminary data.</text>
</comment>
<sequence length="102" mass="11349">MALPLDVQHVFGFALHLAQEGGRHVHSKILKGFSGAGVLEVVEDHEGNTFRAVYTVRFGNAVYVLHCFQKKSRTGIKTPESDIALVRMRLRLAQQHSEGQIP</sequence>
<evidence type="ECO:0000313" key="2">
    <source>
        <dbReference type="Proteomes" id="UP001380290"/>
    </source>
</evidence>
<name>A0ABU8QT56_9PSED</name>
<protein>
    <submittedName>
        <fullName evidence="1">Type II toxin-antitoxin system RelE/ParE family toxin</fullName>
    </submittedName>
</protein>
<gene>
    <name evidence="1" type="ORF">V7S98_11395</name>
</gene>
<keyword evidence="2" id="KW-1185">Reference proteome</keyword>
<dbReference type="Proteomes" id="UP001380290">
    <property type="component" value="Unassembled WGS sequence"/>
</dbReference>